<evidence type="ECO:0000313" key="1">
    <source>
        <dbReference type="EMBL" id="ESO12902.1"/>
    </source>
</evidence>
<dbReference type="PANTHER" id="PTHR31296">
    <property type="entry name" value="UPF0565 PROTEIN C2ORF69"/>
    <property type="match status" value="1"/>
</dbReference>
<dbReference type="KEGG" id="hro:HELRODRAFT_62089"/>
<dbReference type="Proteomes" id="UP000015101">
    <property type="component" value="Unassembled WGS sequence"/>
</dbReference>
<dbReference type="Pfam" id="PF10561">
    <property type="entry name" value="C2orf69"/>
    <property type="match status" value="2"/>
</dbReference>
<reference evidence="3" key="1">
    <citation type="submission" date="2012-12" db="EMBL/GenBank/DDBJ databases">
        <authorList>
            <person name="Hellsten U."/>
            <person name="Grimwood J."/>
            <person name="Chapman J.A."/>
            <person name="Shapiro H."/>
            <person name="Aerts A."/>
            <person name="Otillar R.P."/>
            <person name="Terry A.Y."/>
            <person name="Boore J.L."/>
            <person name="Simakov O."/>
            <person name="Marletaz F."/>
            <person name="Cho S.-J."/>
            <person name="Edsinger-Gonzales E."/>
            <person name="Havlak P."/>
            <person name="Kuo D.-H."/>
            <person name="Larsson T."/>
            <person name="Lv J."/>
            <person name="Arendt D."/>
            <person name="Savage R."/>
            <person name="Osoegawa K."/>
            <person name="de Jong P."/>
            <person name="Lindberg D.R."/>
            <person name="Seaver E.C."/>
            <person name="Weisblat D.A."/>
            <person name="Putnam N.H."/>
            <person name="Grigoriev I.V."/>
            <person name="Rokhsar D.S."/>
        </authorList>
    </citation>
    <scope>NUCLEOTIDE SEQUENCE</scope>
</reference>
<reference evidence="2" key="3">
    <citation type="submission" date="2015-06" db="UniProtKB">
        <authorList>
            <consortium name="EnsemblMetazoa"/>
        </authorList>
    </citation>
    <scope>IDENTIFICATION</scope>
</reference>
<dbReference type="GO" id="GO:0005739">
    <property type="term" value="C:mitochondrion"/>
    <property type="evidence" value="ECO:0000318"/>
    <property type="project" value="GO_Central"/>
</dbReference>
<protein>
    <submittedName>
        <fullName evidence="1 2">Uncharacterized protein</fullName>
    </submittedName>
</protein>
<dbReference type="InterPro" id="IPR018881">
    <property type="entry name" value="C2orf69_mit"/>
</dbReference>
<dbReference type="EnsemblMetazoa" id="HelroT62089">
    <property type="protein sequence ID" value="HelroP62089"/>
    <property type="gene ID" value="HelroG62089"/>
</dbReference>
<dbReference type="CTD" id="20213303"/>
<reference evidence="1 3" key="2">
    <citation type="journal article" date="2013" name="Nature">
        <title>Insights into bilaterian evolution from three spiralian genomes.</title>
        <authorList>
            <person name="Simakov O."/>
            <person name="Marletaz F."/>
            <person name="Cho S.J."/>
            <person name="Edsinger-Gonzales E."/>
            <person name="Havlak P."/>
            <person name="Hellsten U."/>
            <person name="Kuo D.H."/>
            <person name="Larsson T."/>
            <person name="Lv J."/>
            <person name="Arendt D."/>
            <person name="Savage R."/>
            <person name="Osoegawa K."/>
            <person name="de Jong P."/>
            <person name="Grimwood J."/>
            <person name="Chapman J.A."/>
            <person name="Shapiro H."/>
            <person name="Aerts A."/>
            <person name="Otillar R.P."/>
            <person name="Terry A.Y."/>
            <person name="Boore J.L."/>
            <person name="Grigoriev I.V."/>
            <person name="Lindberg D.R."/>
            <person name="Seaver E.C."/>
            <person name="Weisblat D.A."/>
            <person name="Putnam N.H."/>
            <person name="Rokhsar D.S."/>
        </authorList>
    </citation>
    <scope>NUCLEOTIDE SEQUENCE</scope>
</reference>
<accession>T1FWV5</accession>
<evidence type="ECO:0000313" key="2">
    <source>
        <dbReference type="EnsemblMetazoa" id="HelroP62089"/>
    </source>
</evidence>
<organism evidence="2 3">
    <name type="scientific">Helobdella robusta</name>
    <name type="common">Californian leech</name>
    <dbReference type="NCBI Taxonomy" id="6412"/>
    <lineage>
        <taxon>Eukaryota</taxon>
        <taxon>Metazoa</taxon>
        <taxon>Spiralia</taxon>
        <taxon>Lophotrochozoa</taxon>
        <taxon>Annelida</taxon>
        <taxon>Clitellata</taxon>
        <taxon>Hirudinea</taxon>
        <taxon>Rhynchobdellida</taxon>
        <taxon>Glossiphoniidae</taxon>
        <taxon>Helobdella</taxon>
    </lineage>
</organism>
<dbReference type="EMBL" id="AMQM01000258">
    <property type="status" value="NOT_ANNOTATED_CDS"/>
    <property type="molecule type" value="Genomic_DNA"/>
</dbReference>
<dbReference type="RefSeq" id="XP_009009622.1">
    <property type="nucleotide sequence ID" value="XM_009011374.1"/>
</dbReference>
<dbReference type="OrthoDB" id="419333at2759"/>
<proteinExistence type="predicted"/>
<dbReference type="HOGENOM" id="CLU_028841_1_0_1"/>
<dbReference type="InParanoid" id="T1FWV5"/>
<keyword evidence="3" id="KW-1185">Reference proteome</keyword>
<dbReference type="AlphaFoldDB" id="T1FWV5"/>
<dbReference type="OMA" id="QNEFSIM"/>
<evidence type="ECO:0000313" key="3">
    <source>
        <dbReference type="Proteomes" id="UP000015101"/>
    </source>
</evidence>
<dbReference type="EMBL" id="KB095811">
    <property type="protein sequence ID" value="ESO12902.1"/>
    <property type="molecule type" value="Genomic_DNA"/>
</dbReference>
<dbReference type="GeneID" id="20213303"/>
<sequence length="229" mass="26571">MKNSEFYKWNLDFTTKVLADKFPFSFIWTIKPSEMEVGTYGVYKNFVESTNYGIPLHYANQKSWVHLCHLLKSAIKNLSDGKLLDHGTCYKYESIIDLPLILIGFSKGCIVLNQLLYDWDGEVNSCDALQLFMNKMKKIYWLDGGHAGSSCFWVTDTVILKHLVLKNIQLEIHVTPFQIMNRHKPVVAKEYKIFLRILNDLKANITSKVHFENQEPSIENHFSLLLSFV</sequence>
<dbReference type="eggNOG" id="KOG2800">
    <property type="taxonomic scope" value="Eukaryota"/>
</dbReference>
<gene>
    <name evidence="2" type="primary">20213303</name>
    <name evidence="1" type="ORF">HELRODRAFT_62089</name>
</gene>
<dbReference type="PANTHER" id="PTHR31296:SF1">
    <property type="entry name" value="MITOCHONDRIAL PROTEIN C2ORF69"/>
    <property type="match status" value="1"/>
</dbReference>
<name>T1FWV5_HELRO</name>